<name>A0ABD6D107_9EURY</name>
<organism evidence="3 4">
    <name type="scientific">Haloplanus ruber</name>
    <dbReference type="NCBI Taxonomy" id="869892"/>
    <lineage>
        <taxon>Archaea</taxon>
        <taxon>Methanobacteriati</taxon>
        <taxon>Methanobacteriota</taxon>
        <taxon>Stenosarchaea group</taxon>
        <taxon>Halobacteria</taxon>
        <taxon>Halobacteriales</taxon>
        <taxon>Haloferacaceae</taxon>
        <taxon>Haloplanus</taxon>
    </lineage>
</organism>
<dbReference type="RefSeq" id="WP_305882637.1">
    <property type="nucleotide sequence ID" value="NZ_CP187151.1"/>
</dbReference>
<dbReference type="InterPro" id="IPR036869">
    <property type="entry name" value="J_dom_sf"/>
</dbReference>
<dbReference type="SMART" id="SM00271">
    <property type="entry name" value="DnaJ"/>
    <property type="match status" value="1"/>
</dbReference>
<evidence type="ECO:0000256" key="1">
    <source>
        <dbReference type="SAM" id="MobiDB-lite"/>
    </source>
</evidence>
<dbReference type="InterPro" id="IPR001623">
    <property type="entry name" value="DnaJ_domain"/>
</dbReference>
<dbReference type="SUPFAM" id="SSF46565">
    <property type="entry name" value="Chaperone J-domain"/>
    <property type="match status" value="1"/>
</dbReference>
<accession>A0ABD6D107</accession>
<sequence>MGLAVVLLVAGIFVAGDRLFPTPPTDRRQRIDGTDRRRAEIRTYLGTIGERYAEDASVHGETVAFYLPERAVAITFDPQAYFTIEGTDTHAVLCEHEMPGSALGRRLPFDVPETGRQRSTTEGESVGAAFSQLGLQPTADAEEVRAAYRRRVKDVHPDQGGDSESFRRLREAYATAKEHAD</sequence>
<dbReference type="AlphaFoldDB" id="A0ABD6D107"/>
<comment type="caution">
    <text evidence="3">The sequence shown here is derived from an EMBL/GenBank/DDBJ whole genome shotgun (WGS) entry which is preliminary data.</text>
</comment>
<dbReference type="CDD" id="cd06257">
    <property type="entry name" value="DnaJ"/>
    <property type="match status" value="1"/>
</dbReference>
<dbReference type="Pfam" id="PF00226">
    <property type="entry name" value="DnaJ"/>
    <property type="match status" value="1"/>
</dbReference>
<evidence type="ECO:0000313" key="4">
    <source>
        <dbReference type="Proteomes" id="UP001597075"/>
    </source>
</evidence>
<proteinExistence type="predicted"/>
<reference evidence="3 4" key="1">
    <citation type="journal article" date="2019" name="Int. J. Syst. Evol. Microbiol.">
        <title>The Global Catalogue of Microorganisms (GCM) 10K type strain sequencing project: providing services to taxonomists for standard genome sequencing and annotation.</title>
        <authorList>
            <consortium name="The Broad Institute Genomics Platform"/>
            <consortium name="The Broad Institute Genome Sequencing Center for Infectious Disease"/>
            <person name="Wu L."/>
            <person name="Ma J."/>
        </authorList>
    </citation>
    <scope>NUCLEOTIDE SEQUENCE [LARGE SCALE GENOMIC DNA]</scope>
    <source>
        <strain evidence="3 4">CGMCC 1.10594</strain>
    </source>
</reference>
<gene>
    <name evidence="3" type="ORF">ACFSBJ_13460</name>
</gene>
<feature type="region of interest" description="Disordered" evidence="1">
    <location>
        <begin position="104"/>
        <end position="125"/>
    </location>
</feature>
<evidence type="ECO:0000313" key="3">
    <source>
        <dbReference type="EMBL" id="MFD1634733.1"/>
    </source>
</evidence>
<feature type="compositionally biased region" description="Basic and acidic residues" evidence="1">
    <location>
        <begin position="154"/>
        <end position="181"/>
    </location>
</feature>
<keyword evidence="4" id="KW-1185">Reference proteome</keyword>
<dbReference type="EMBL" id="JBHUDL010000010">
    <property type="protein sequence ID" value="MFD1634733.1"/>
    <property type="molecule type" value="Genomic_DNA"/>
</dbReference>
<feature type="domain" description="J" evidence="2">
    <location>
        <begin position="128"/>
        <end position="181"/>
    </location>
</feature>
<evidence type="ECO:0000259" key="2">
    <source>
        <dbReference type="PROSITE" id="PS50076"/>
    </source>
</evidence>
<protein>
    <submittedName>
        <fullName evidence="3">J domain-containing protein</fullName>
    </submittedName>
</protein>
<feature type="region of interest" description="Disordered" evidence="1">
    <location>
        <begin position="150"/>
        <end position="181"/>
    </location>
</feature>
<dbReference type="PROSITE" id="PS50076">
    <property type="entry name" value="DNAJ_2"/>
    <property type="match status" value="1"/>
</dbReference>
<dbReference type="Gene3D" id="1.10.287.110">
    <property type="entry name" value="DnaJ domain"/>
    <property type="match status" value="1"/>
</dbReference>
<dbReference type="Proteomes" id="UP001597075">
    <property type="component" value="Unassembled WGS sequence"/>
</dbReference>